<dbReference type="Gene3D" id="3.40.50.740">
    <property type="match status" value="2"/>
</dbReference>
<evidence type="ECO:0000256" key="4">
    <source>
        <dbReference type="ARBA" id="ARBA00022485"/>
    </source>
</evidence>
<dbReference type="Pfam" id="PF13510">
    <property type="entry name" value="Fer2_4"/>
    <property type="match status" value="1"/>
</dbReference>
<dbReference type="Pfam" id="PF00384">
    <property type="entry name" value="Molybdopterin"/>
    <property type="match status" value="1"/>
</dbReference>
<comment type="cofactor">
    <cofactor evidence="1 14">
        <name>[4Fe-4S] cluster</name>
        <dbReference type="ChEBI" id="CHEBI:49883"/>
    </cofactor>
</comment>
<dbReference type="GO" id="GO:0043546">
    <property type="term" value="F:molybdopterin cofactor binding"/>
    <property type="evidence" value="ECO:0007669"/>
    <property type="project" value="InterPro"/>
</dbReference>
<comment type="caution">
    <text evidence="19">The sequence shown here is derived from an EMBL/GenBank/DDBJ whole genome shotgun (WGS) entry which is preliminary data.</text>
</comment>
<evidence type="ECO:0000256" key="8">
    <source>
        <dbReference type="ARBA" id="ARBA00022967"/>
    </source>
</evidence>
<dbReference type="GO" id="GO:0008137">
    <property type="term" value="F:NADH dehydrogenase (ubiquinone) activity"/>
    <property type="evidence" value="ECO:0007669"/>
    <property type="project" value="UniProtKB-UniRule"/>
</dbReference>
<comment type="subcellular location">
    <subcellularLocation>
        <location evidence="2">Membrane</location>
    </subcellularLocation>
</comment>
<keyword evidence="11 14" id="KW-0520">NAD</keyword>
<evidence type="ECO:0000256" key="12">
    <source>
        <dbReference type="ARBA" id="ARBA00023136"/>
    </source>
</evidence>
<dbReference type="InterPro" id="IPR001041">
    <property type="entry name" value="2Fe-2S_ferredoxin-type"/>
</dbReference>
<evidence type="ECO:0000256" key="3">
    <source>
        <dbReference type="ARBA" id="ARBA00005404"/>
    </source>
</evidence>
<evidence type="ECO:0000256" key="13">
    <source>
        <dbReference type="ARBA" id="ARBA00047712"/>
    </source>
</evidence>
<evidence type="ECO:0000256" key="11">
    <source>
        <dbReference type="ARBA" id="ARBA00023027"/>
    </source>
</evidence>
<dbReference type="EC" id="7.1.1.-" evidence="14"/>
<dbReference type="Pfam" id="PF10588">
    <property type="entry name" value="NADH-G_4Fe-4S_3"/>
    <property type="match status" value="1"/>
</dbReference>
<dbReference type="PROSITE" id="PS51085">
    <property type="entry name" value="2FE2S_FER_2"/>
    <property type="match status" value="1"/>
</dbReference>
<dbReference type="SUPFAM" id="SSF54292">
    <property type="entry name" value="2Fe-2S ferredoxin-like"/>
    <property type="match status" value="1"/>
</dbReference>
<dbReference type="InterPro" id="IPR006656">
    <property type="entry name" value="Mopterin_OxRdtase"/>
</dbReference>
<evidence type="ECO:0000256" key="10">
    <source>
        <dbReference type="ARBA" id="ARBA00023014"/>
    </source>
</evidence>
<dbReference type="SUPFAM" id="SSF53706">
    <property type="entry name" value="Formate dehydrogenase/DMSO reductase, domains 1-3"/>
    <property type="match status" value="1"/>
</dbReference>
<dbReference type="GO" id="GO:0048038">
    <property type="term" value="F:quinone binding"/>
    <property type="evidence" value="ECO:0007669"/>
    <property type="project" value="UniProtKB-UniRule"/>
</dbReference>
<dbReference type="PROSITE" id="PS51839">
    <property type="entry name" value="4FE4S_HC3"/>
    <property type="match status" value="1"/>
</dbReference>
<dbReference type="InterPro" id="IPR054351">
    <property type="entry name" value="NADH_UbQ_OxRdtase_ferredoxin"/>
</dbReference>
<keyword evidence="6 14" id="KW-0874">Quinone</keyword>
<dbReference type="InterPro" id="IPR006657">
    <property type="entry name" value="MoPterin_dinucl-bd_dom"/>
</dbReference>
<dbReference type="SUPFAM" id="SSF50692">
    <property type="entry name" value="ADC-like"/>
    <property type="match status" value="1"/>
</dbReference>
<evidence type="ECO:0000256" key="15">
    <source>
        <dbReference type="SAM" id="MobiDB-lite"/>
    </source>
</evidence>
<dbReference type="GO" id="GO:0051537">
    <property type="term" value="F:2 iron, 2 sulfur cluster binding"/>
    <property type="evidence" value="ECO:0007669"/>
    <property type="project" value="UniProtKB-UniRule"/>
</dbReference>
<reference evidence="19" key="1">
    <citation type="submission" date="2022-10" db="EMBL/GenBank/DDBJ databases">
        <title>The WGS of Solirubrobacter ginsenosidimutans DSM 21036.</title>
        <authorList>
            <person name="Jiang Z."/>
        </authorList>
    </citation>
    <scope>NUCLEOTIDE SEQUENCE</scope>
    <source>
        <strain evidence="19">DSM 21036</strain>
    </source>
</reference>
<dbReference type="GO" id="GO:0051539">
    <property type="term" value="F:4 iron, 4 sulfur cluster binding"/>
    <property type="evidence" value="ECO:0007669"/>
    <property type="project" value="UniProtKB-KW"/>
</dbReference>
<keyword evidence="20" id="KW-1185">Reference proteome</keyword>
<name>A0A9X3S3C7_9ACTN</name>
<organism evidence="19 20">
    <name type="scientific">Solirubrobacter ginsenosidimutans</name>
    <dbReference type="NCBI Taxonomy" id="490573"/>
    <lineage>
        <taxon>Bacteria</taxon>
        <taxon>Bacillati</taxon>
        <taxon>Actinomycetota</taxon>
        <taxon>Thermoleophilia</taxon>
        <taxon>Solirubrobacterales</taxon>
        <taxon>Solirubrobacteraceae</taxon>
        <taxon>Solirubrobacter</taxon>
    </lineage>
</organism>
<protein>
    <recommendedName>
        <fullName evidence="14">NADH-quinone oxidoreductase</fullName>
        <ecNumber evidence="14">7.1.1.-</ecNumber>
    </recommendedName>
</protein>
<evidence type="ECO:0000256" key="9">
    <source>
        <dbReference type="ARBA" id="ARBA00023004"/>
    </source>
</evidence>
<evidence type="ECO:0000256" key="7">
    <source>
        <dbReference type="ARBA" id="ARBA00022723"/>
    </source>
</evidence>
<dbReference type="GO" id="GO:0003954">
    <property type="term" value="F:NADH dehydrogenase activity"/>
    <property type="evidence" value="ECO:0007669"/>
    <property type="project" value="TreeGrafter"/>
</dbReference>
<dbReference type="PROSITE" id="PS00642">
    <property type="entry name" value="COMPLEX1_75K_2"/>
    <property type="match status" value="1"/>
</dbReference>
<comment type="catalytic activity">
    <reaction evidence="13 14">
        <text>a quinone + NADH + 5 H(+)(in) = a quinol + NAD(+) + 4 H(+)(out)</text>
        <dbReference type="Rhea" id="RHEA:57888"/>
        <dbReference type="ChEBI" id="CHEBI:15378"/>
        <dbReference type="ChEBI" id="CHEBI:24646"/>
        <dbReference type="ChEBI" id="CHEBI:57540"/>
        <dbReference type="ChEBI" id="CHEBI:57945"/>
        <dbReference type="ChEBI" id="CHEBI:132124"/>
    </reaction>
</comment>
<feature type="domain" description="4Fe-4S His(Cys)3-ligated-type" evidence="18">
    <location>
        <begin position="86"/>
        <end position="125"/>
    </location>
</feature>
<evidence type="ECO:0000313" key="19">
    <source>
        <dbReference type="EMBL" id="MDA0159358.1"/>
    </source>
</evidence>
<dbReference type="InterPro" id="IPR006963">
    <property type="entry name" value="Mopterin_OxRdtase_4Fe-4S_dom"/>
</dbReference>
<gene>
    <name evidence="19" type="primary">nuoG</name>
    <name evidence="19" type="ORF">OM076_03690</name>
</gene>
<dbReference type="Gene3D" id="2.20.25.90">
    <property type="entry name" value="ADC-like domains"/>
    <property type="match status" value="1"/>
</dbReference>
<dbReference type="PROSITE" id="PS00643">
    <property type="entry name" value="COMPLEX1_75K_3"/>
    <property type="match status" value="1"/>
</dbReference>
<dbReference type="InterPro" id="IPR036010">
    <property type="entry name" value="2Fe-2S_ferredoxin-like_sf"/>
</dbReference>
<dbReference type="FunFam" id="3.10.20.740:FF:000004">
    <property type="entry name" value="NADH-quinone oxidoreductase"/>
    <property type="match status" value="1"/>
</dbReference>
<dbReference type="Pfam" id="PF01568">
    <property type="entry name" value="Molydop_binding"/>
    <property type="match status" value="1"/>
</dbReference>
<accession>A0A9X3S3C7</accession>
<dbReference type="PROSITE" id="PS51669">
    <property type="entry name" value="4FE4S_MOW_BIS_MGD"/>
    <property type="match status" value="1"/>
</dbReference>
<keyword evidence="10 14" id="KW-0411">Iron-sulfur</keyword>
<dbReference type="InterPro" id="IPR000283">
    <property type="entry name" value="NADH_UbQ_OxRdtase_75kDa_su_CS"/>
</dbReference>
<dbReference type="SMART" id="SM00929">
    <property type="entry name" value="NADH-G_4Fe-4S_3"/>
    <property type="match status" value="1"/>
</dbReference>
<feature type="domain" description="4Fe-4S Mo/W bis-MGD-type" evidence="17">
    <location>
        <begin position="224"/>
        <end position="280"/>
    </location>
</feature>
<dbReference type="Gene3D" id="3.30.70.20">
    <property type="match status" value="1"/>
</dbReference>
<dbReference type="Gene3D" id="3.40.228.10">
    <property type="entry name" value="Dimethylsulfoxide Reductase, domain 2"/>
    <property type="match status" value="1"/>
</dbReference>
<dbReference type="NCBIfam" id="TIGR01973">
    <property type="entry name" value="NuoG"/>
    <property type="match status" value="1"/>
</dbReference>
<comment type="cofactor">
    <cofactor evidence="14">
        <name>[2Fe-2S] cluster</name>
        <dbReference type="ChEBI" id="CHEBI:190135"/>
    </cofactor>
    <text evidence="14">Binds 1 [2Fe-2S] cluster per subunit.</text>
</comment>
<keyword evidence="4 14" id="KW-0004">4Fe-4S</keyword>
<dbReference type="Pfam" id="PF22117">
    <property type="entry name" value="Fer4_Nqo3"/>
    <property type="match status" value="1"/>
</dbReference>
<comment type="function">
    <text evidence="14">NDH-1 shuttles electrons from NADH, via FMN and iron-sulfur (Fe-S) centers, to quinones in the respiratory chain. Couples the redox reaction to proton translocation (for every two electrons transferred, four hydrogen ions are translocated across the cytoplasmic membrane), and thus conserves the redox energy in a proton gradient.</text>
</comment>
<evidence type="ECO:0000259" key="17">
    <source>
        <dbReference type="PROSITE" id="PS51669"/>
    </source>
</evidence>
<evidence type="ECO:0000256" key="6">
    <source>
        <dbReference type="ARBA" id="ARBA00022719"/>
    </source>
</evidence>
<dbReference type="Gene3D" id="3.10.20.740">
    <property type="match status" value="1"/>
</dbReference>
<dbReference type="GO" id="GO:0046872">
    <property type="term" value="F:metal ion binding"/>
    <property type="evidence" value="ECO:0007669"/>
    <property type="project" value="UniProtKB-UniRule"/>
</dbReference>
<dbReference type="InterPro" id="IPR009010">
    <property type="entry name" value="Asp_de-COase-like_dom_sf"/>
</dbReference>
<dbReference type="InterPro" id="IPR050123">
    <property type="entry name" value="Prok_molybdopt-oxidoreductase"/>
</dbReference>
<keyword evidence="7 14" id="KW-0479">Metal-binding</keyword>
<comment type="similarity">
    <text evidence="3 14">Belongs to the complex I 75 kDa subunit family.</text>
</comment>
<dbReference type="Pfam" id="PF04879">
    <property type="entry name" value="Molybdop_Fe4S4"/>
    <property type="match status" value="1"/>
</dbReference>
<sequence length="864" mass="92826">MPRPEVRTITFTLDGREVQAPEGLMLVDGAKYGDVEIPIFCYEPKLGQPVGACRMCLVEIEGIPKLQTACSTAIRDGMVVNTQTQRVHEAQRAVVEFLLVNHPLDCPVCDKGGECPLQDVTYGWGPGTSRFIEPKRHFKKPLELSPLIAIDRERCILCYRCVRYSQEISEDYQLVLHERGAASYVGTFDGHPYVAPFSGNIIELCPVGALTSRAYRFRARPWDIEGAGTVCAGCSAQCNVELTVRDERVLRVLARDHDEVDDGWLCDKGRFSYQAVHSDERIVTPMVREGSELFPATWEKALAAAAGALKKAGNRASALAGGTTTNEEAFLLQQLIRDDLGSSHLSARTGTEQPLDVLRALADPKLQASVPDLEFAHTVLLVDCDPIDEAPVWDLRIRKGQRRHGTKVITASARPTALDPIAATTLRFAPGGGEGFLVALDAALSGDAGQLGGAASSAGTNATAIREFADALRAAGEEVVIVYGERALHGNAGRALLNISARLNLGTISGAGLLALPGTPNGRGIREAGFAPGHGPGYDSIAAPGRDADGIAEALGSGELHTVWLHHVDPLRNYPNRPLWERALGTAQTVIAVESQMNDTLREFADVVFPAEAYPEKEGTLVHPDGRLQRLRPAIGRARAANGNPGSGVRPLWQVITDIARQLGFSTGDFRTGAQVSRRLLETIPFYAGITLEEIGGRGVRWVEREDFVSPDWQIAKLEIPQAAPAPADGKLRLGTYRPLWAAKEVDLSPVLQFIRARQIVELSPVDADALGINEGDQVEVGNGTRVRANVKLRAAVPAGSVFLAEGTAENGSNVLTHGLVELHRIGAGSVDPSAVAAQIQPAVEGHSEMPQSAPLPIPPRELT</sequence>
<keyword evidence="5 14" id="KW-0001">2Fe-2S</keyword>
<dbReference type="AlphaFoldDB" id="A0A9X3S3C7"/>
<evidence type="ECO:0000256" key="5">
    <source>
        <dbReference type="ARBA" id="ARBA00022714"/>
    </source>
</evidence>
<dbReference type="SUPFAM" id="SSF54862">
    <property type="entry name" value="4Fe-4S ferredoxins"/>
    <property type="match status" value="1"/>
</dbReference>
<evidence type="ECO:0000259" key="16">
    <source>
        <dbReference type="PROSITE" id="PS51085"/>
    </source>
</evidence>
<dbReference type="GO" id="GO:0042773">
    <property type="term" value="P:ATP synthesis coupled electron transport"/>
    <property type="evidence" value="ECO:0007669"/>
    <property type="project" value="InterPro"/>
</dbReference>
<evidence type="ECO:0000256" key="14">
    <source>
        <dbReference type="RuleBase" id="RU003525"/>
    </source>
</evidence>
<feature type="region of interest" description="Disordered" evidence="15">
    <location>
        <begin position="844"/>
        <end position="864"/>
    </location>
</feature>
<dbReference type="PANTHER" id="PTHR43105">
    <property type="entry name" value="RESPIRATORY NITRATE REDUCTASE"/>
    <property type="match status" value="1"/>
</dbReference>
<keyword evidence="12" id="KW-0472">Membrane</keyword>
<dbReference type="PANTHER" id="PTHR43105:SF12">
    <property type="entry name" value="NADH-QUINONE OXIDOREDUCTASE SUBUNIT G"/>
    <property type="match status" value="1"/>
</dbReference>
<dbReference type="GO" id="GO:0016020">
    <property type="term" value="C:membrane"/>
    <property type="evidence" value="ECO:0007669"/>
    <property type="project" value="UniProtKB-SubCell"/>
</dbReference>
<dbReference type="Gene3D" id="2.40.40.20">
    <property type="match status" value="1"/>
</dbReference>
<keyword evidence="9 14" id="KW-0408">Iron</keyword>
<dbReference type="Proteomes" id="UP001149140">
    <property type="component" value="Unassembled WGS sequence"/>
</dbReference>
<evidence type="ECO:0000256" key="2">
    <source>
        <dbReference type="ARBA" id="ARBA00004370"/>
    </source>
</evidence>
<dbReference type="EMBL" id="JAPDOD010000002">
    <property type="protein sequence ID" value="MDA0159358.1"/>
    <property type="molecule type" value="Genomic_DNA"/>
</dbReference>
<dbReference type="CDD" id="cd00207">
    <property type="entry name" value="fer2"/>
    <property type="match status" value="1"/>
</dbReference>
<feature type="domain" description="2Fe-2S ferredoxin-type" evidence="16">
    <location>
        <begin position="7"/>
        <end position="86"/>
    </location>
</feature>
<dbReference type="CDD" id="cd02775">
    <property type="entry name" value="MopB_CT"/>
    <property type="match status" value="1"/>
</dbReference>
<evidence type="ECO:0000313" key="20">
    <source>
        <dbReference type="Proteomes" id="UP001149140"/>
    </source>
</evidence>
<keyword evidence="8 14" id="KW-1278">Translocase</keyword>
<dbReference type="InterPro" id="IPR010228">
    <property type="entry name" value="NADH_UbQ_OxRdtase_Gsu"/>
</dbReference>
<evidence type="ECO:0000256" key="1">
    <source>
        <dbReference type="ARBA" id="ARBA00001966"/>
    </source>
</evidence>
<dbReference type="SMART" id="SM00926">
    <property type="entry name" value="Molybdop_Fe4S4"/>
    <property type="match status" value="1"/>
</dbReference>
<dbReference type="RefSeq" id="WP_270038037.1">
    <property type="nucleotide sequence ID" value="NZ_JAPDOD010000002.1"/>
</dbReference>
<evidence type="ECO:0000259" key="18">
    <source>
        <dbReference type="PROSITE" id="PS51839"/>
    </source>
</evidence>
<feature type="compositionally biased region" description="Pro residues" evidence="15">
    <location>
        <begin position="854"/>
        <end position="864"/>
    </location>
</feature>
<dbReference type="InterPro" id="IPR019574">
    <property type="entry name" value="NADH_UbQ_OxRdtase_Gsu_4Fe4S-bd"/>
</dbReference>
<proteinExistence type="inferred from homology"/>